<protein>
    <submittedName>
        <fullName evidence="1">Uncharacterized protein</fullName>
    </submittedName>
</protein>
<proteinExistence type="predicted"/>
<reference evidence="1 2" key="1">
    <citation type="submission" date="2020-02" db="EMBL/GenBank/DDBJ databases">
        <title>Sequencing the genomes of 1000 actinobacteria strains.</title>
        <authorList>
            <person name="Klenk H.-P."/>
        </authorList>
    </citation>
    <scope>NUCLEOTIDE SEQUENCE [LARGE SCALE GENOMIC DNA]</scope>
    <source>
        <strain evidence="1 2">DSM 19609</strain>
    </source>
</reference>
<dbReference type="EMBL" id="JAAMOZ010000001">
    <property type="protein sequence ID" value="NIH56658.1"/>
    <property type="molecule type" value="Genomic_DNA"/>
</dbReference>
<organism evidence="1 2">
    <name type="scientific">Brooklawnia cerclae</name>
    <dbReference type="NCBI Taxonomy" id="349934"/>
    <lineage>
        <taxon>Bacteria</taxon>
        <taxon>Bacillati</taxon>
        <taxon>Actinomycetota</taxon>
        <taxon>Actinomycetes</taxon>
        <taxon>Propionibacteriales</taxon>
        <taxon>Propionibacteriaceae</taxon>
        <taxon>Brooklawnia</taxon>
    </lineage>
</organism>
<keyword evidence="2" id="KW-1185">Reference proteome</keyword>
<dbReference type="Proteomes" id="UP000749311">
    <property type="component" value="Unassembled WGS sequence"/>
</dbReference>
<evidence type="ECO:0000313" key="2">
    <source>
        <dbReference type="Proteomes" id="UP000749311"/>
    </source>
</evidence>
<gene>
    <name evidence="1" type="ORF">FB473_001303</name>
</gene>
<dbReference type="RefSeq" id="WP_167165766.1">
    <property type="nucleotide sequence ID" value="NZ_BAAAOO010000015.1"/>
</dbReference>
<accession>A0ABX0SE39</accession>
<sequence>MSFQDLPPNWSDLPLDDPTHCANIVDLVVGERDRACNSLLLLPCTPQRVPLPTPMLVADMPWGEDPQPLFDMWAHMPDEFCSGLLLATSHPGIGQPARHRAWLHNAAAGFARLGIPVVGVFTAARDGVHAS</sequence>
<comment type="caution">
    <text evidence="1">The sequence shown here is derived from an EMBL/GenBank/DDBJ whole genome shotgun (WGS) entry which is preliminary data.</text>
</comment>
<name>A0ABX0SE39_9ACTN</name>
<evidence type="ECO:0000313" key="1">
    <source>
        <dbReference type="EMBL" id="NIH56658.1"/>
    </source>
</evidence>